<reference evidence="3" key="1">
    <citation type="submission" date="2023-06" db="EMBL/GenBank/DDBJ databases">
        <authorList>
            <person name="Kurt Z."/>
        </authorList>
    </citation>
    <scope>NUCLEOTIDE SEQUENCE</scope>
</reference>
<name>A0AA86U9B6_9EUKA</name>
<accession>A0AA86U9B6</accession>
<reference evidence="4 5" key="2">
    <citation type="submission" date="2024-07" db="EMBL/GenBank/DDBJ databases">
        <authorList>
            <person name="Akdeniz Z."/>
        </authorList>
    </citation>
    <scope>NUCLEOTIDE SEQUENCE [LARGE SCALE GENOMIC DNA]</scope>
</reference>
<feature type="compositionally biased region" description="Basic residues" evidence="2">
    <location>
        <begin position="611"/>
        <end position="620"/>
    </location>
</feature>
<feature type="compositionally biased region" description="Polar residues" evidence="2">
    <location>
        <begin position="132"/>
        <end position="141"/>
    </location>
</feature>
<organism evidence="3">
    <name type="scientific">Hexamita inflata</name>
    <dbReference type="NCBI Taxonomy" id="28002"/>
    <lineage>
        <taxon>Eukaryota</taxon>
        <taxon>Metamonada</taxon>
        <taxon>Diplomonadida</taxon>
        <taxon>Hexamitidae</taxon>
        <taxon>Hexamitinae</taxon>
        <taxon>Hexamita</taxon>
    </lineage>
</organism>
<comment type="caution">
    <text evidence="3">The sequence shown here is derived from an EMBL/GenBank/DDBJ whole genome shotgun (WGS) entry which is preliminary data.</text>
</comment>
<feature type="compositionally biased region" description="Polar residues" evidence="2">
    <location>
        <begin position="44"/>
        <end position="54"/>
    </location>
</feature>
<feature type="region of interest" description="Disordered" evidence="2">
    <location>
        <begin position="223"/>
        <end position="290"/>
    </location>
</feature>
<keyword evidence="5" id="KW-1185">Reference proteome</keyword>
<evidence type="ECO:0000313" key="3">
    <source>
        <dbReference type="EMBL" id="CAI9942462.1"/>
    </source>
</evidence>
<protein>
    <submittedName>
        <fullName evidence="3">Uncharacterized protein</fullName>
    </submittedName>
</protein>
<proteinExistence type="predicted"/>
<gene>
    <name evidence="3" type="ORF">HINF_LOCUS30107</name>
    <name evidence="4" type="ORF">HINF_LOCUS67306</name>
</gene>
<dbReference type="Proteomes" id="UP001642409">
    <property type="component" value="Unassembled WGS sequence"/>
</dbReference>
<feature type="coiled-coil region" evidence="1">
    <location>
        <begin position="326"/>
        <end position="409"/>
    </location>
</feature>
<sequence>MPPKVPAKQPAKGAVPVAKSNIMPPTKQQVQASKTAVKADGPTVVTSANLNKLLNRQAPPPEFADEKPLNLQQMPVQPSQHYPPQSQNFQPQQQSYNNNQQQNIQSNQSNNQQNNQFNEPSPDRQPYRPSSDFPSYSNPKPHTSPPPQQQNPQNPPFQQKKPSLMSNKEFEEYERGRELKNWRRLIDIVVFRTPSTFEKNECEDHRKNPEFNKLYQLAVQQKENGVQRMEEPKQEWKPSGASGNNYAQNQGQNQQPPVQNNAQNNLPVQNNGNNNFQAANQGYQQPQPSSVDAGFLIQQNQLLQQQMLQMQQFQIPQPLPNVSQANPHLLQQIQDLQLEIQITQQQAGKHQMDSIRLERENSQLKSEIQQEKQARQKAEFKVQQMALDLEELRAQINTLRETIQKQNTILVRNSTPVNINYQPASSEIQQTRDSAAQNIRVQSVQDNQLSPIHNVYSQQVQFQQPIQNQAQNSIQYQKIKPIPVQQQPQVEDPNFQTTSIDAIMKNANIILTKYQNFDNEQSPSGQQLNQIYKQMLHKAPIPDDIERLLSENPNDYDEQDVTRPPDEIPASLLNGVPDYEEGLREAEEQFQQQQGEFDTENIGSLLPKSKYNSRAKVMRK</sequence>
<feature type="compositionally biased region" description="Polar residues" evidence="2">
    <location>
        <begin position="70"/>
        <end position="82"/>
    </location>
</feature>
<feature type="compositionally biased region" description="Low complexity" evidence="2">
    <location>
        <begin position="243"/>
        <end position="285"/>
    </location>
</feature>
<evidence type="ECO:0000313" key="4">
    <source>
        <dbReference type="EMBL" id="CAL6094094.1"/>
    </source>
</evidence>
<evidence type="ECO:0000256" key="1">
    <source>
        <dbReference type="SAM" id="Coils"/>
    </source>
</evidence>
<feature type="compositionally biased region" description="Low complexity" evidence="2">
    <location>
        <begin position="83"/>
        <end position="120"/>
    </location>
</feature>
<feature type="region of interest" description="Disordered" evidence="2">
    <location>
        <begin position="554"/>
        <end position="620"/>
    </location>
</feature>
<dbReference type="AlphaFoldDB" id="A0AA86U9B6"/>
<feature type="region of interest" description="Disordered" evidence="2">
    <location>
        <begin position="1"/>
        <end position="172"/>
    </location>
</feature>
<evidence type="ECO:0000313" key="5">
    <source>
        <dbReference type="Proteomes" id="UP001642409"/>
    </source>
</evidence>
<dbReference type="EMBL" id="CATOUU010000701">
    <property type="protein sequence ID" value="CAI9942462.1"/>
    <property type="molecule type" value="Genomic_DNA"/>
</dbReference>
<evidence type="ECO:0000256" key="2">
    <source>
        <dbReference type="SAM" id="MobiDB-lite"/>
    </source>
</evidence>
<feature type="compositionally biased region" description="Pro residues" evidence="2">
    <location>
        <begin position="142"/>
        <end position="155"/>
    </location>
</feature>
<dbReference type="EMBL" id="CAXDID020000463">
    <property type="protein sequence ID" value="CAL6094094.1"/>
    <property type="molecule type" value="Genomic_DNA"/>
</dbReference>
<keyword evidence="1" id="KW-0175">Coiled coil</keyword>